<protein>
    <submittedName>
        <fullName evidence="1">Uncharacterized protein</fullName>
    </submittedName>
</protein>
<dbReference type="Proteomes" id="UP000265520">
    <property type="component" value="Unassembled WGS sequence"/>
</dbReference>
<comment type="caution">
    <text evidence="1">The sequence shown here is derived from an EMBL/GenBank/DDBJ whole genome shotgun (WGS) entry which is preliminary data.</text>
</comment>
<reference evidence="1 2" key="1">
    <citation type="journal article" date="2018" name="Front. Plant Sci.">
        <title>Red Clover (Trifolium pratense) and Zigzag Clover (T. medium) - A Picture of Genomic Similarities and Differences.</title>
        <authorList>
            <person name="Dluhosova J."/>
            <person name="Istvanek J."/>
            <person name="Nedelnik J."/>
            <person name="Repkova J."/>
        </authorList>
    </citation>
    <scope>NUCLEOTIDE SEQUENCE [LARGE SCALE GENOMIC DNA]</scope>
    <source>
        <strain evidence="2">cv. 10/8</strain>
        <tissue evidence="1">Leaf</tissue>
    </source>
</reference>
<proteinExistence type="predicted"/>
<keyword evidence="2" id="KW-1185">Reference proteome</keyword>
<accession>A0A392R4B0</accession>
<evidence type="ECO:0000313" key="2">
    <source>
        <dbReference type="Proteomes" id="UP000265520"/>
    </source>
</evidence>
<dbReference type="AlphaFoldDB" id="A0A392R4B0"/>
<evidence type="ECO:0000313" key="1">
    <source>
        <dbReference type="EMBL" id="MCI31069.1"/>
    </source>
</evidence>
<sequence>MGNWVNGEWRWDLLWRRKLFVWEVGLLDDLMGALNSYQMSNTQDLWVWKHDATGIFSVKSAYSVLASNMGVRVASSVVSDQVLAKVWKSWAPSKLSRLIICS</sequence>
<organism evidence="1 2">
    <name type="scientific">Trifolium medium</name>
    <dbReference type="NCBI Taxonomy" id="97028"/>
    <lineage>
        <taxon>Eukaryota</taxon>
        <taxon>Viridiplantae</taxon>
        <taxon>Streptophyta</taxon>
        <taxon>Embryophyta</taxon>
        <taxon>Tracheophyta</taxon>
        <taxon>Spermatophyta</taxon>
        <taxon>Magnoliopsida</taxon>
        <taxon>eudicotyledons</taxon>
        <taxon>Gunneridae</taxon>
        <taxon>Pentapetalae</taxon>
        <taxon>rosids</taxon>
        <taxon>fabids</taxon>
        <taxon>Fabales</taxon>
        <taxon>Fabaceae</taxon>
        <taxon>Papilionoideae</taxon>
        <taxon>50 kb inversion clade</taxon>
        <taxon>NPAAA clade</taxon>
        <taxon>Hologalegina</taxon>
        <taxon>IRL clade</taxon>
        <taxon>Trifolieae</taxon>
        <taxon>Trifolium</taxon>
    </lineage>
</organism>
<name>A0A392R4B0_9FABA</name>
<dbReference type="EMBL" id="LXQA010184446">
    <property type="protein sequence ID" value="MCI31069.1"/>
    <property type="molecule type" value="Genomic_DNA"/>
</dbReference>